<keyword evidence="7" id="KW-0547">Nucleotide-binding</keyword>
<keyword evidence="8" id="KW-0276">Fatty acid metabolism</keyword>
<dbReference type="EC" id="6.2.1.3" evidence="13"/>
<comment type="catalytic activity">
    <reaction evidence="16">
        <text>tetracosanoate + ATP + CoA = tetracosanoyl-CoA + AMP + diphosphate</text>
        <dbReference type="Rhea" id="RHEA:33639"/>
        <dbReference type="ChEBI" id="CHEBI:30616"/>
        <dbReference type="ChEBI" id="CHEBI:31014"/>
        <dbReference type="ChEBI" id="CHEBI:33019"/>
        <dbReference type="ChEBI" id="CHEBI:57287"/>
        <dbReference type="ChEBI" id="CHEBI:65052"/>
        <dbReference type="ChEBI" id="CHEBI:456215"/>
    </reaction>
    <physiologicalReaction direction="left-to-right" evidence="16">
        <dbReference type="Rhea" id="RHEA:33640"/>
    </physiologicalReaction>
</comment>
<dbReference type="AlphaFoldDB" id="A0AAD5AH26"/>
<evidence type="ECO:0000256" key="7">
    <source>
        <dbReference type="ARBA" id="ARBA00022741"/>
    </source>
</evidence>
<evidence type="ECO:0000256" key="14">
    <source>
        <dbReference type="ARBA" id="ARBA00036527"/>
    </source>
</evidence>
<evidence type="ECO:0000256" key="16">
    <source>
        <dbReference type="ARBA" id="ARBA00048666"/>
    </source>
</evidence>
<evidence type="ECO:0000256" key="10">
    <source>
        <dbReference type="ARBA" id="ARBA00023055"/>
    </source>
</evidence>
<dbReference type="InterPro" id="IPR042099">
    <property type="entry name" value="ANL_N_sf"/>
</dbReference>
<name>A0AAD5AH26_SILAS</name>
<evidence type="ECO:0000256" key="6">
    <source>
        <dbReference type="ARBA" id="ARBA00022692"/>
    </source>
</evidence>
<evidence type="ECO:0000259" key="19">
    <source>
        <dbReference type="Pfam" id="PF13193"/>
    </source>
</evidence>
<dbReference type="FunFam" id="3.40.50.12780:FF:000005">
    <property type="entry name" value="Solute carrier family 27 member 6"/>
    <property type="match status" value="1"/>
</dbReference>
<dbReference type="GO" id="GO:0005324">
    <property type="term" value="F:long-chain fatty acid transmembrane transporter activity"/>
    <property type="evidence" value="ECO:0007669"/>
    <property type="project" value="TreeGrafter"/>
</dbReference>
<dbReference type="NCBIfam" id="NF006134">
    <property type="entry name" value="PRK08279.1"/>
    <property type="match status" value="1"/>
</dbReference>
<dbReference type="InterPro" id="IPR025110">
    <property type="entry name" value="AMP-bd_C"/>
</dbReference>
<keyword evidence="10" id="KW-0445">Lipid transport</keyword>
<reference evidence="20" key="1">
    <citation type="submission" date="2018-07" db="EMBL/GenBank/DDBJ databases">
        <title>Comparative genomics of catfishes provides insights into carnivory and benthic adaptation.</title>
        <authorList>
            <person name="Zhang Y."/>
            <person name="Wang D."/>
            <person name="Peng Z."/>
            <person name="Zheng S."/>
            <person name="Shao F."/>
            <person name="Tao W."/>
        </authorList>
    </citation>
    <scope>NUCLEOTIDE SEQUENCE</scope>
    <source>
        <strain evidence="20">Chongqing</strain>
    </source>
</reference>
<comment type="similarity">
    <text evidence="2">Belongs to the ATP-dependent AMP-binding enzyme family.</text>
</comment>
<proteinExistence type="inferred from homology"/>
<comment type="caution">
    <text evidence="20">The sequence shown here is derived from an EMBL/GenBank/DDBJ whole genome shotgun (WGS) entry which is preliminary data.</text>
</comment>
<sequence length="628" mass="71648">MEILSAVLAVVGLMFMVYFYVKFPYFLHDCAFAVRSLRIRTRRMRFRRRVPLYTVLDCFLDAVHRHPHKAFIVFEDDVYTYLQVDRWSNRAAHAVLKHADLREGDTITLLLGNEPYFVFLWLGLMKIGCNMSLLNTNIQGRSLLHCFLCCEAKVLIAGAEYRSTVCEVLPELRKRGVQVFLLCNNCDVDGLQALKDKIDSSDEGPVSHTLRANINMRSPVAYIYTSGTTVCVCVCVCEGLPKAGVVLHERIWGGTFFQYLFDVKHDDVIYIPLPLYHAAGLIIGLNGAIERGITVVLRRKFSVSQFWNDCRKHNVTVIQYIGEIMRYLCNAPKRETDRQHKVRMAIGNGLRADVWQEFQHRFGVKNIREFYGASDGNTAFLNYTGKVGAAGKVNFLQKKFSPHALIQYDTDIQEPVRNSRGRCVPVPTGETGLLVCKITKITPFEGYAGDPQQTEKKKLHNVFEEGDVYLNSGDLMRMDHQGFIYFQDRVGDTFRWKGENVATTEVADVISELDFVGDVNVYGVKVPGHEGRVGMAALTLQDKREFDCKKAFNHVTRFLPAYARPRFIRILRSMELTGTFKQVKTSLMKDGFDPERVTPPIYFLQESSESYIPFTPTHYHAINSGEIR</sequence>
<dbReference type="FunFam" id="3.30.300.30:FF:000002">
    <property type="entry name" value="Long-chain fatty acid transport protein 1"/>
    <property type="match status" value="1"/>
</dbReference>
<dbReference type="GO" id="GO:0005789">
    <property type="term" value="C:endoplasmic reticulum membrane"/>
    <property type="evidence" value="ECO:0007669"/>
    <property type="project" value="TreeGrafter"/>
</dbReference>
<evidence type="ECO:0000256" key="5">
    <source>
        <dbReference type="ARBA" id="ARBA00022598"/>
    </source>
</evidence>
<feature type="domain" description="AMP-dependent synthetase/ligase" evidence="18">
    <location>
        <begin position="61"/>
        <end position="381"/>
    </location>
</feature>
<dbReference type="Proteomes" id="UP001205998">
    <property type="component" value="Unassembled WGS sequence"/>
</dbReference>
<dbReference type="GO" id="GO:0004467">
    <property type="term" value="F:long-chain fatty acid-CoA ligase activity"/>
    <property type="evidence" value="ECO:0007669"/>
    <property type="project" value="UniProtKB-EC"/>
</dbReference>
<evidence type="ECO:0000256" key="11">
    <source>
        <dbReference type="ARBA" id="ARBA00023136"/>
    </source>
</evidence>
<dbReference type="SUPFAM" id="SSF56801">
    <property type="entry name" value="Acetyl-CoA synthetase-like"/>
    <property type="match status" value="1"/>
</dbReference>
<dbReference type="Pfam" id="PF00501">
    <property type="entry name" value="AMP-binding"/>
    <property type="match status" value="1"/>
</dbReference>
<keyword evidence="4" id="KW-1003">Cell membrane</keyword>
<keyword evidence="8" id="KW-0443">Lipid metabolism</keyword>
<dbReference type="PANTHER" id="PTHR43107">
    <property type="entry name" value="LONG-CHAIN FATTY ACID TRANSPORT PROTEIN"/>
    <property type="match status" value="1"/>
</dbReference>
<evidence type="ECO:0000256" key="9">
    <source>
        <dbReference type="ARBA" id="ARBA00022989"/>
    </source>
</evidence>
<evidence type="ECO:0000256" key="17">
    <source>
        <dbReference type="SAM" id="Phobius"/>
    </source>
</evidence>
<keyword evidence="9 17" id="KW-1133">Transmembrane helix</keyword>
<keyword evidence="11 17" id="KW-0472">Membrane</keyword>
<gene>
    <name evidence="20" type="ORF">C0J50_23839</name>
</gene>
<comment type="catalytic activity">
    <reaction evidence="12">
        <text>a long-chain fatty acid + ATP + CoA = a long-chain fatty acyl-CoA + AMP + diphosphate</text>
        <dbReference type="Rhea" id="RHEA:15421"/>
        <dbReference type="ChEBI" id="CHEBI:30616"/>
        <dbReference type="ChEBI" id="CHEBI:33019"/>
        <dbReference type="ChEBI" id="CHEBI:57287"/>
        <dbReference type="ChEBI" id="CHEBI:57560"/>
        <dbReference type="ChEBI" id="CHEBI:83139"/>
        <dbReference type="ChEBI" id="CHEBI:456215"/>
        <dbReference type="EC" id="6.2.1.3"/>
    </reaction>
    <physiologicalReaction direction="left-to-right" evidence="12">
        <dbReference type="Rhea" id="RHEA:15422"/>
    </physiologicalReaction>
</comment>
<feature type="domain" description="AMP-binding enzyme C-terminal" evidence="19">
    <location>
        <begin position="505"/>
        <end position="581"/>
    </location>
</feature>
<dbReference type="GO" id="GO:0005886">
    <property type="term" value="C:plasma membrane"/>
    <property type="evidence" value="ECO:0007669"/>
    <property type="project" value="UniProtKB-SubCell"/>
</dbReference>
<evidence type="ECO:0000256" key="2">
    <source>
        <dbReference type="ARBA" id="ARBA00006432"/>
    </source>
</evidence>
<evidence type="ECO:0000256" key="1">
    <source>
        <dbReference type="ARBA" id="ARBA00004651"/>
    </source>
</evidence>
<evidence type="ECO:0000256" key="3">
    <source>
        <dbReference type="ARBA" id="ARBA00022448"/>
    </source>
</evidence>
<dbReference type="EMBL" id="MU551720">
    <property type="protein sequence ID" value="KAI5616594.1"/>
    <property type="molecule type" value="Genomic_DNA"/>
</dbReference>
<dbReference type="InterPro" id="IPR000873">
    <property type="entry name" value="AMP-dep_synth/lig_dom"/>
</dbReference>
<keyword evidence="21" id="KW-1185">Reference proteome</keyword>
<dbReference type="PANTHER" id="PTHR43107:SF4">
    <property type="entry name" value="LONG-CHAIN FATTY ACID TRANSPORT PROTEIN 2"/>
    <property type="match status" value="1"/>
</dbReference>
<dbReference type="Pfam" id="PF13193">
    <property type="entry name" value="AMP-binding_C"/>
    <property type="match status" value="1"/>
</dbReference>
<dbReference type="Gene3D" id="3.30.300.30">
    <property type="match status" value="1"/>
</dbReference>
<keyword evidence="6 17" id="KW-0812">Transmembrane</keyword>
<keyword evidence="3" id="KW-0813">Transport</keyword>
<dbReference type="GO" id="GO:0000166">
    <property type="term" value="F:nucleotide binding"/>
    <property type="evidence" value="ECO:0007669"/>
    <property type="project" value="UniProtKB-KW"/>
</dbReference>
<feature type="non-terminal residue" evidence="20">
    <location>
        <position position="1"/>
    </location>
</feature>
<evidence type="ECO:0000313" key="20">
    <source>
        <dbReference type="EMBL" id="KAI5616594.1"/>
    </source>
</evidence>
<evidence type="ECO:0000256" key="13">
    <source>
        <dbReference type="ARBA" id="ARBA00026121"/>
    </source>
</evidence>
<evidence type="ECO:0000259" key="18">
    <source>
        <dbReference type="Pfam" id="PF00501"/>
    </source>
</evidence>
<dbReference type="InterPro" id="IPR045851">
    <property type="entry name" value="AMP-bd_C_sf"/>
</dbReference>
<feature type="transmembrane region" description="Helical" evidence="17">
    <location>
        <begin position="7"/>
        <end position="27"/>
    </location>
</feature>
<evidence type="ECO:0000256" key="12">
    <source>
        <dbReference type="ARBA" id="ARBA00024484"/>
    </source>
</evidence>
<organism evidence="20 21">
    <name type="scientific">Silurus asotus</name>
    <name type="common">Amur catfish</name>
    <name type="synonym">Parasilurus asotus</name>
    <dbReference type="NCBI Taxonomy" id="30991"/>
    <lineage>
        <taxon>Eukaryota</taxon>
        <taxon>Metazoa</taxon>
        <taxon>Chordata</taxon>
        <taxon>Craniata</taxon>
        <taxon>Vertebrata</taxon>
        <taxon>Euteleostomi</taxon>
        <taxon>Actinopterygii</taxon>
        <taxon>Neopterygii</taxon>
        <taxon>Teleostei</taxon>
        <taxon>Ostariophysi</taxon>
        <taxon>Siluriformes</taxon>
        <taxon>Siluridae</taxon>
        <taxon>Silurus</taxon>
    </lineage>
</organism>
<evidence type="ECO:0000256" key="15">
    <source>
        <dbReference type="ARBA" id="ARBA00041297"/>
    </source>
</evidence>
<evidence type="ECO:0000313" key="21">
    <source>
        <dbReference type="Proteomes" id="UP001205998"/>
    </source>
</evidence>
<evidence type="ECO:0000256" key="4">
    <source>
        <dbReference type="ARBA" id="ARBA00022475"/>
    </source>
</evidence>
<accession>A0AAD5AH26</accession>
<evidence type="ECO:0000256" key="8">
    <source>
        <dbReference type="ARBA" id="ARBA00022832"/>
    </source>
</evidence>
<comment type="subcellular location">
    <subcellularLocation>
        <location evidence="1">Cell membrane</location>
        <topology evidence="1">Multi-pass membrane protein</topology>
    </subcellularLocation>
</comment>
<protein>
    <recommendedName>
        <fullName evidence="13">long-chain-fatty-acid--CoA ligase</fullName>
        <ecNumber evidence="13">6.2.1.3</ecNumber>
    </recommendedName>
    <alternativeName>
        <fullName evidence="15">Long-chain-fatty-acid--CoA ligase</fullName>
    </alternativeName>
</protein>
<dbReference type="GO" id="GO:0044539">
    <property type="term" value="P:long-chain fatty acid import into cell"/>
    <property type="evidence" value="ECO:0007669"/>
    <property type="project" value="TreeGrafter"/>
</dbReference>
<dbReference type="Gene3D" id="3.40.50.12780">
    <property type="entry name" value="N-terminal domain of ligase-like"/>
    <property type="match status" value="1"/>
</dbReference>
<comment type="catalytic activity">
    <reaction evidence="14">
        <text>a very long-chain fatty acid + ATP + CoA = a very long-chain fatty acyl-CoA + AMP + diphosphate</text>
        <dbReference type="Rhea" id="RHEA:54536"/>
        <dbReference type="ChEBI" id="CHEBI:30616"/>
        <dbReference type="ChEBI" id="CHEBI:33019"/>
        <dbReference type="ChEBI" id="CHEBI:57287"/>
        <dbReference type="ChEBI" id="CHEBI:58950"/>
        <dbReference type="ChEBI" id="CHEBI:138261"/>
        <dbReference type="ChEBI" id="CHEBI:456215"/>
    </reaction>
    <physiologicalReaction direction="left-to-right" evidence="14">
        <dbReference type="Rhea" id="RHEA:54537"/>
    </physiologicalReaction>
</comment>
<keyword evidence="5" id="KW-0436">Ligase</keyword>